<evidence type="ECO:0000313" key="2">
    <source>
        <dbReference type="EMBL" id="VDP39139.1"/>
    </source>
</evidence>
<dbReference type="GO" id="GO:0005096">
    <property type="term" value="F:GTPase activator activity"/>
    <property type="evidence" value="ECO:0007669"/>
    <property type="project" value="TreeGrafter"/>
</dbReference>
<dbReference type="AlphaFoldDB" id="A0A183J623"/>
<protein>
    <submittedName>
        <fullName evidence="4">Nitrogen permease regulator 2</fullName>
    </submittedName>
</protein>
<reference evidence="2 3" key="2">
    <citation type="submission" date="2018-11" db="EMBL/GenBank/DDBJ databases">
        <authorList>
            <consortium name="Pathogen Informatics"/>
        </authorList>
    </citation>
    <scope>NUCLEOTIDE SEQUENCE [LARGE SCALE GENOMIC DNA]</scope>
</reference>
<comment type="similarity">
    <text evidence="1">Belongs to the NPR2 family.</text>
</comment>
<dbReference type="GO" id="GO:1990130">
    <property type="term" value="C:GATOR1 complex"/>
    <property type="evidence" value="ECO:0007669"/>
    <property type="project" value="TreeGrafter"/>
</dbReference>
<dbReference type="Proteomes" id="UP000270296">
    <property type="component" value="Unassembled WGS sequence"/>
</dbReference>
<evidence type="ECO:0000313" key="4">
    <source>
        <dbReference type="WBParaSite" id="SBAD_0001170501-mRNA-1"/>
    </source>
</evidence>
<dbReference type="PANTHER" id="PTHR12991">
    <property type="entry name" value="NITROGEN PERMEASE REGULATOR 2/TUMOR SUPPRESSOR CANDIDATE 4"/>
    <property type="match status" value="1"/>
</dbReference>
<dbReference type="OrthoDB" id="338854at2759"/>
<evidence type="ECO:0000313" key="3">
    <source>
        <dbReference type="Proteomes" id="UP000270296"/>
    </source>
</evidence>
<gene>
    <name evidence="2" type="ORF">SBAD_LOCUS11321</name>
</gene>
<name>A0A183J623_9BILA</name>
<evidence type="ECO:0000256" key="1">
    <source>
        <dbReference type="ARBA" id="ARBA00008433"/>
    </source>
</evidence>
<accession>A0A183J623</accession>
<dbReference type="GO" id="GO:0005774">
    <property type="term" value="C:vacuolar membrane"/>
    <property type="evidence" value="ECO:0007669"/>
    <property type="project" value="TreeGrafter"/>
</dbReference>
<reference evidence="4" key="1">
    <citation type="submission" date="2016-06" db="UniProtKB">
        <authorList>
            <consortium name="WormBaseParasite"/>
        </authorList>
    </citation>
    <scope>IDENTIFICATION</scope>
</reference>
<dbReference type="GO" id="GO:0010508">
    <property type="term" value="P:positive regulation of autophagy"/>
    <property type="evidence" value="ECO:0007669"/>
    <property type="project" value="TreeGrafter"/>
</dbReference>
<proteinExistence type="inferred from homology"/>
<keyword evidence="3" id="KW-1185">Reference proteome</keyword>
<sequence>MQNEMASPVVKIPPLICIFYAEFDAKVGPKIVYQVPADKEIISKEVFDSVSSFIITKPELLNKLVKINLPELKIMGYPIAIEGNKYERNALYFNVCFVVENVSKNLETFERECDFLSDDSCRGQLVTILTNIFDSINAKGQCSIEINDKCAIHLKLPHFADLPARVSPCDMPVLCKPVSEEDRRLLDVVSQKIIPHITGFNDVANIGDTVQVDIAIVERCITNLEYHGLVRLLPLFQYRNFYRVTPKIRHLYQDRQLQAEFCRVVAFCPSAKPPLFRDIFRLLCSIQPTIAIKDWCPRELPRDYNVDERKLVQFAVFHGILWKLTGRPFLVPAAVSDTGAAIANDKQPITSGKPFVLDGSVSVEEISFRMGCTIAQVEKEIERNENVLVLWN</sequence>
<dbReference type="Pfam" id="PF06218">
    <property type="entry name" value="NPR2"/>
    <property type="match status" value="3"/>
</dbReference>
<dbReference type="GO" id="GO:1904262">
    <property type="term" value="P:negative regulation of TORC1 signaling"/>
    <property type="evidence" value="ECO:0007669"/>
    <property type="project" value="TreeGrafter"/>
</dbReference>
<dbReference type="WBParaSite" id="SBAD_0001170501-mRNA-1">
    <property type="protein sequence ID" value="SBAD_0001170501-mRNA-1"/>
    <property type="gene ID" value="SBAD_0001170501"/>
</dbReference>
<dbReference type="GO" id="GO:0034198">
    <property type="term" value="P:cellular response to amino acid starvation"/>
    <property type="evidence" value="ECO:0007669"/>
    <property type="project" value="TreeGrafter"/>
</dbReference>
<dbReference type="InterPro" id="IPR009348">
    <property type="entry name" value="NPR2-like"/>
</dbReference>
<dbReference type="PANTHER" id="PTHR12991:SF10">
    <property type="entry name" value="GATOR COMPLEX PROTEIN NPRL2"/>
    <property type="match status" value="1"/>
</dbReference>
<organism evidence="4">
    <name type="scientific">Soboliphyme baturini</name>
    <dbReference type="NCBI Taxonomy" id="241478"/>
    <lineage>
        <taxon>Eukaryota</taxon>
        <taxon>Metazoa</taxon>
        <taxon>Ecdysozoa</taxon>
        <taxon>Nematoda</taxon>
        <taxon>Enoplea</taxon>
        <taxon>Dorylaimia</taxon>
        <taxon>Dioctophymatida</taxon>
        <taxon>Dioctophymatoidea</taxon>
        <taxon>Soboliphymatidae</taxon>
        <taxon>Soboliphyme</taxon>
    </lineage>
</organism>
<dbReference type="EMBL" id="UZAM01015459">
    <property type="protein sequence ID" value="VDP39139.1"/>
    <property type="molecule type" value="Genomic_DNA"/>
</dbReference>